<gene>
    <name evidence="1" type="ORF">FHD67_18545</name>
</gene>
<sequence>MHDPEPVPRPDLFTNKDHDAWLEQFLFLRYTLHMPAERIAQIDYGLDPDHPEAPIAGLFWGSQIERDYPRLDLRHLWRKRPGQV</sequence>
<name>A0A5C4R1F4_9RHOB</name>
<evidence type="ECO:0000313" key="1">
    <source>
        <dbReference type="EMBL" id="TNH37749.1"/>
    </source>
</evidence>
<keyword evidence="2" id="KW-1185">Reference proteome</keyword>
<accession>A0A5C4R1F4</accession>
<protein>
    <submittedName>
        <fullName evidence="1">Uncharacterized protein</fullName>
    </submittedName>
</protein>
<reference evidence="1 2" key="1">
    <citation type="submission" date="2019-06" db="EMBL/GenBank/DDBJ databases">
        <authorList>
            <person name="Li J."/>
        </authorList>
    </citation>
    <scope>NUCLEOTIDE SEQUENCE [LARGE SCALE GENOMIC DNA]</scope>
    <source>
        <strain evidence="1 2">CGMCC 1.8012</strain>
    </source>
</reference>
<dbReference type="Proteomes" id="UP000304880">
    <property type="component" value="Unassembled WGS sequence"/>
</dbReference>
<dbReference type="EMBL" id="VDDC01000051">
    <property type="protein sequence ID" value="TNH37749.1"/>
    <property type="molecule type" value="Genomic_DNA"/>
</dbReference>
<organism evidence="1 2">
    <name type="scientific">Paracoccus haeundaensis</name>
    <dbReference type="NCBI Taxonomy" id="225362"/>
    <lineage>
        <taxon>Bacteria</taxon>
        <taxon>Pseudomonadati</taxon>
        <taxon>Pseudomonadota</taxon>
        <taxon>Alphaproteobacteria</taxon>
        <taxon>Rhodobacterales</taxon>
        <taxon>Paracoccaceae</taxon>
        <taxon>Paracoccus</taxon>
    </lineage>
</organism>
<evidence type="ECO:0000313" key="2">
    <source>
        <dbReference type="Proteomes" id="UP000304880"/>
    </source>
</evidence>
<dbReference type="AlphaFoldDB" id="A0A5C4R1F4"/>
<comment type="caution">
    <text evidence="1">The sequence shown here is derived from an EMBL/GenBank/DDBJ whole genome shotgun (WGS) entry which is preliminary data.</text>
</comment>
<proteinExistence type="predicted"/>
<dbReference type="RefSeq" id="WP_046001128.1">
    <property type="nucleotide sequence ID" value="NZ_VDDC01000051.1"/>
</dbReference>